<organism evidence="1 2">
    <name type="scientific">Methanothermobacter defluvii</name>
    <dbReference type="NCBI Taxonomy" id="49339"/>
    <lineage>
        <taxon>Archaea</taxon>
        <taxon>Methanobacteriati</taxon>
        <taxon>Methanobacteriota</taxon>
        <taxon>Methanomada group</taxon>
        <taxon>Methanobacteria</taxon>
        <taxon>Methanobacteriales</taxon>
        <taxon>Methanobacteriaceae</taxon>
        <taxon>Methanothermobacter</taxon>
    </lineage>
</organism>
<dbReference type="Proteomes" id="UP000256864">
    <property type="component" value="Unassembled WGS sequence"/>
</dbReference>
<sequence length="202" mass="22692">MQCPICGSGSFRVLKSRTDESRSRKIKHLVLECEECGTVFRDSIVIEKPRSHRIVVSEHGKSYRDEVELYPGEELSAGDAITVSGKLVEVTSLELKGGKRVDRATADDIETVWAVSLEAPARVGVSVDLHGEVYSRKVEIDRDFIFRVGDVLKIGEHVFRIKSMKTGDRMIRRGSAPAHNIKRIYGVPVNMRFTHDLTDRVV</sequence>
<proteinExistence type="predicted"/>
<comment type="caution">
    <text evidence="1">The sequence shown here is derived from an EMBL/GenBank/DDBJ whole genome shotgun (WGS) entry which is preliminary data.</text>
</comment>
<keyword evidence="2" id="KW-1185">Reference proteome</keyword>
<reference evidence="1 2" key="1">
    <citation type="submission" date="2018-07" db="EMBL/GenBank/DDBJ databases">
        <title>Genomic Encyclopedia of Type Strains, Phase IV (KMG-IV): sequencing the most valuable type-strain genomes for metagenomic binning, comparative biology and taxonomic classification.</title>
        <authorList>
            <person name="Goeker M."/>
        </authorList>
    </citation>
    <scope>NUCLEOTIDE SEQUENCE [LARGE SCALE GENOMIC DNA]</scope>
    <source>
        <strain evidence="1 2">DSM 7466</strain>
    </source>
</reference>
<dbReference type="InterPro" id="IPR012041">
    <property type="entry name" value="Znf_CPxCG-like"/>
</dbReference>
<dbReference type="AlphaFoldDB" id="A0A371NEZ6"/>
<name>A0A371NEZ6_9EURY</name>
<protein>
    <submittedName>
        <fullName evidence="1">Putative Zn finger protein</fullName>
    </submittedName>
</protein>
<dbReference type="GeneID" id="77403240"/>
<dbReference type="PIRSF" id="PIRSF015877">
    <property type="entry name" value="UCP015877"/>
    <property type="match status" value="1"/>
</dbReference>
<dbReference type="Pfam" id="PF19769">
    <property type="entry name" value="CPxCG_zf"/>
    <property type="match status" value="1"/>
</dbReference>
<dbReference type="RefSeq" id="WP_115892152.1">
    <property type="nucleotide sequence ID" value="NZ_QREL01000001.1"/>
</dbReference>
<evidence type="ECO:0000313" key="2">
    <source>
        <dbReference type="Proteomes" id="UP000256864"/>
    </source>
</evidence>
<gene>
    <name evidence="1" type="ORF">C7452_0552</name>
</gene>
<accession>A0A371NEZ6</accession>
<dbReference type="PANTHER" id="PTHR42195:SF1">
    <property type="entry name" value="ZINC FINGER PROTEIN"/>
    <property type="match status" value="1"/>
</dbReference>
<dbReference type="EMBL" id="QREL01000001">
    <property type="protein sequence ID" value="REE28540.1"/>
    <property type="molecule type" value="Genomic_DNA"/>
</dbReference>
<evidence type="ECO:0000313" key="1">
    <source>
        <dbReference type="EMBL" id="REE28540.1"/>
    </source>
</evidence>
<dbReference type="PANTHER" id="PTHR42195">
    <property type="entry name" value="UCP015877 FAMILY PROTEIN"/>
    <property type="match status" value="1"/>
</dbReference>